<protein>
    <submittedName>
        <fullName evidence="2">Uncharacterized protein</fullName>
    </submittedName>
</protein>
<dbReference type="Proteomes" id="UP000494206">
    <property type="component" value="Unassembled WGS sequence"/>
</dbReference>
<evidence type="ECO:0000313" key="3">
    <source>
        <dbReference type="Proteomes" id="UP000494206"/>
    </source>
</evidence>
<dbReference type="OrthoDB" id="5855276at2759"/>
<accession>A0A8S1ESA6</accession>
<dbReference type="EMBL" id="CADEPM010000003">
    <property type="protein sequence ID" value="CAB3403689.1"/>
    <property type="molecule type" value="Genomic_DNA"/>
</dbReference>
<evidence type="ECO:0000313" key="2">
    <source>
        <dbReference type="EMBL" id="CAB3403689.1"/>
    </source>
</evidence>
<name>A0A8S1ESA6_9PELO</name>
<comment type="caution">
    <text evidence="2">The sequence shown here is derived from an EMBL/GenBank/DDBJ whole genome shotgun (WGS) entry which is preliminary data.</text>
</comment>
<keyword evidence="3" id="KW-1185">Reference proteome</keyword>
<proteinExistence type="predicted"/>
<feature type="compositionally biased region" description="Polar residues" evidence="1">
    <location>
        <begin position="152"/>
        <end position="165"/>
    </location>
</feature>
<sequence>MIRPPMRKLMISNRSAGSRQEDVMVLSDGTIVKSPTSRQSCSPDDKESDVINYSLLQDVLSEGYKIATLYDPKDHIESIAKLRRRLKNLFANLPPSSRSPYISSLNINPTPSHPHFYLSPSSTKLNIVKRSEENKRVRHKSQRRRCTHDTATHPSRLNFSQSTGDLNRIIRTPYPTSPSYLGQEDDSDERKTKKILKSPPPPERIPSSIGDASDIGEISIFEASKSNMDDEWGDDVEGDEISADQFTIPPATPVSLSCLEDMSNFQRTQYMVFPMRDSSKKPYLIKFPDDLHEEEEKINGSIWGSDTSLEEEFKLASQITAGIVIDDAEDSPIQSPAPILGDLV</sequence>
<organism evidence="2 3">
    <name type="scientific">Caenorhabditis bovis</name>
    <dbReference type="NCBI Taxonomy" id="2654633"/>
    <lineage>
        <taxon>Eukaryota</taxon>
        <taxon>Metazoa</taxon>
        <taxon>Ecdysozoa</taxon>
        <taxon>Nematoda</taxon>
        <taxon>Chromadorea</taxon>
        <taxon>Rhabditida</taxon>
        <taxon>Rhabditina</taxon>
        <taxon>Rhabditomorpha</taxon>
        <taxon>Rhabditoidea</taxon>
        <taxon>Rhabditidae</taxon>
        <taxon>Peloderinae</taxon>
        <taxon>Caenorhabditis</taxon>
    </lineage>
</organism>
<reference evidence="2 3" key="1">
    <citation type="submission" date="2020-04" db="EMBL/GenBank/DDBJ databases">
        <authorList>
            <person name="Laetsch R D."/>
            <person name="Stevens L."/>
            <person name="Kumar S."/>
            <person name="Blaxter L. M."/>
        </authorList>
    </citation>
    <scope>NUCLEOTIDE SEQUENCE [LARGE SCALE GENOMIC DNA]</scope>
</reference>
<feature type="region of interest" description="Disordered" evidence="1">
    <location>
        <begin position="132"/>
        <end position="211"/>
    </location>
</feature>
<gene>
    <name evidence="2" type="ORF">CBOVIS_LOCUS6123</name>
</gene>
<evidence type="ECO:0000256" key="1">
    <source>
        <dbReference type="SAM" id="MobiDB-lite"/>
    </source>
</evidence>
<feature type="compositionally biased region" description="Basic residues" evidence="1">
    <location>
        <begin position="136"/>
        <end position="146"/>
    </location>
</feature>
<dbReference type="AlphaFoldDB" id="A0A8S1ESA6"/>